<dbReference type="EMBL" id="AONH01000016">
    <property type="protein sequence ID" value="KGM87184.1"/>
    <property type="molecule type" value="Genomic_DNA"/>
</dbReference>
<dbReference type="eggNOG" id="COG2951">
    <property type="taxonomic scope" value="Bacteria"/>
</dbReference>
<evidence type="ECO:0000313" key="4">
    <source>
        <dbReference type="Proteomes" id="UP000030021"/>
    </source>
</evidence>
<protein>
    <submittedName>
        <fullName evidence="3">Transglycosylase SLT domain protein</fullName>
    </submittedName>
</protein>
<dbReference type="InterPro" id="IPR031304">
    <property type="entry name" value="SLT_2"/>
</dbReference>
<sequence length="272" mass="28959">MFTSTMRRLRPFAMALGFGLLANSALAATCGNSADGFSNWKAAFAREAAAEGVGQRGLQALAGAQYASGTIAADRNQKSFKYSLEKFLQVRGATTIVAQGRKRRARDAAFYDALERQYGVPAGVLIAIHGMETGFGGFMGDSAVVSAIVTLTYDCRRSDFFRPHALGALKLVDQGAITAQTKGAKHGELGHTQFLPGNALRYGVDANGDGRVDFYNLTDALASTANFLRQKGWQPGQGYQEGQPNFAVIQQWNAAGVYQKAIALMGAQIDGG</sequence>
<dbReference type="InterPro" id="IPR043426">
    <property type="entry name" value="MltB-like"/>
</dbReference>
<dbReference type="HOGENOM" id="CLU_035402_3_0_5"/>
<reference evidence="3 4" key="1">
    <citation type="submission" date="2013-01" db="EMBL/GenBank/DDBJ databases">
        <authorList>
            <person name="Fiebig A."/>
            <person name="Goeker M."/>
            <person name="Klenk H.-P.P."/>
        </authorList>
    </citation>
    <scope>NUCLEOTIDE SEQUENCE [LARGE SCALE GENOMIC DNA]</scope>
    <source>
        <strain evidence="3 4">DSM 17069</strain>
    </source>
</reference>
<dbReference type="Pfam" id="PF13406">
    <property type="entry name" value="SLT_2"/>
    <property type="match status" value="1"/>
</dbReference>
<dbReference type="PANTHER" id="PTHR30163:SF8">
    <property type="entry name" value="LYTIC MUREIN TRANSGLYCOSYLASE"/>
    <property type="match status" value="1"/>
</dbReference>
<dbReference type="STRING" id="215743.ROSMUCSMR3_00621"/>
<dbReference type="RefSeq" id="WP_425442757.1">
    <property type="nucleotide sequence ID" value="NZ_KN293975.1"/>
</dbReference>
<dbReference type="SUPFAM" id="SSF53955">
    <property type="entry name" value="Lysozyme-like"/>
    <property type="match status" value="1"/>
</dbReference>
<comment type="caution">
    <text evidence="3">The sequence shown here is derived from an EMBL/GenBank/DDBJ whole genome shotgun (WGS) entry which is preliminary data.</text>
</comment>
<dbReference type="GO" id="GO:0008933">
    <property type="term" value="F:peptidoglycan lytic transglycosylase activity"/>
    <property type="evidence" value="ECO:0007669"/>
    <property type="project" value="TreeGrafter"/>
</dbReference>
<dbReference type="Gene3D" id="1.10.8.350">
    <property type="entry name" value="Bacterial muramidase"/>
    <property type="match status" value="1"/>
</dbReference>
<organism evidence="3 4">
    <name type="scientific">Roseovarius mucosus DSM 17069</name>
    <dbReference type="NCBI Taxonomy" id="1288298"/>
    <lineage>
        <taxon>Bacteria</taxon>
        <taxon>Pseudomonadati</taxon>
        <taxon>Pseudomonadota</taxon>
        <taxon>Alphaproteobacteria</taxon>
        <taxon>Rhodobacterales</taxon>
        <taxon>Roseobacteraceae</taxon>
        <taxon>Roseovarius</taxon>
    </lineage>
</organism>
<accession>A0A0A0HKH9</accession>
<name>A0A0A0HKH9_9RHOB</name>
<gene>
    <name evidence="3" type="ORF">rosmuc_03487</name>
</gene>
<feature type="chain" id="PRO_5001963289" evidence="1">
    <location>
        <begin position="28"/>
        <end position="272"/>
    </location>
</feature>
<dbReference type="InterPro" id="IPR023346">
    <property type="entry name" value="Lysozyme-like_dom_sf"/>
</dbReference>
<dbReference type="Proteomes" id="UP000030021">
    <property type="component" value="Unassembled WGS sequence"/>
</dbReference>
<feature type="domain" description="Transglycosylase SLT" evidence="2">
    <location>
        <begin position="37"/>
        <end position="240"/>
    </location>
</feature>
<evidence type="ECO:0000313" key="3">
    <source>
        <dbReference type="EMBL" id="KGM87184.1"/>
    </source>
</evidence>
<keyword evidence="1" id="KW-0732">Signal</keyword>
<evidence type="ECO:0000259" key="2">
    <source>
        <dbReference type="Pfam" id="PF13406"/>
    </source>
</evidence>
<dbReference type="GO" id="GO:0009253">
    <property type="term" value="P:peptidoglycan catabolic process"/>
    <property type="evidence" value="ECO:0007669"/>
    <property type="project" value="TreeGrafter"/>
</dbReference>
<dbReference type="PATRIC" id="fig|1288298.3.peg.3497"/>
<dbReference type="PANTHER" id="PTHR30163">
    <property type="entry name" value="MEMBRANE-BOUND LYTIC MUREIN TRANSGLYCOSYLASE B"/>
    <property type="match status" value="1"/>
</dbReference>
<proteinExistence type="predicted"/>
<feature type="signal peptide" evidence="1">
    <location>
        <begin position="1"/>
        <end position="27"/>
    </location>
</feature>
<dbReference type="AlphaFoldDB" id="A0A0A0HKH9"/>
<evidence type="ECO:0000256" key="1">
    <source>
        <dbReference type="SAM" id="SignalP"/>
    </source>
</evidence>
<dbReference type="CDD" id="cd13399">
    <property type="entry name" value="Slt35-like"/>
    <property type="match status" value="1"/>
</dbReference>